<dbReference type="GO" id="GO:0009229">
    <property type="term" value="P:thiamine diphosphate biosynthetic process"/>
    <property type="evidence" value="ECO:0007669"/>
    <property type="project" value="UniProtKB-UniRule"/>
</dbReference>
<dbReference type="InterPro" id="IPR006282">
    <property type="entry name" value="Thi_PPkinase"/>
</dbReference>
<dbReference type="SUPFAM" id="SSF63862">
    <property type="entry name" value="Thiamin pyrophosphokinase, substrate-binding domain"/>
    <property type="match status" value="1"/>
</dbReference>
<dbReference type="GO" id="GO:0016301">
    <property type="term" value="F:kinase activity"/>
    <property type="evidence" value="ECO:0007669"/>
    <property type="project" value="UniProtKB-UniRule"/>
</dbReference>
<gene>
    <name evidence="9" type="ORF">MNAN1_003690</name>
</gene>
<evidence type="ECO:0000256" key="3">
    <source>
        <dbReference type="ARBA" id="ARBA00022679"/>
    </source>
</evidence>
<keyword evidence="3 7" id="KW-0808">Transferase</keyword>
<dbReference type="EC" id="2.7.6.2" evidence="7"/>
<dbReference type="Gene3D" id="3.40.50.10240">
    <property type="entry name" value="Thiamin pyrophosphokinase, catalytic domain"/>
    <property type="match status" value="1"/>
</dbReference>
<dbReference type="SMART" id="SM00983">
    <property type="entry name" value="TPK_B1_binding"/>
    <property type="match status" value="1"/>
</dbReference>
<keyword evidence="4 7" id="KW-0547">Nucleotide-binding</keyword>
<protein>
    <recommendedName>
        <fullName evidence="7">Thiamine pyrophosphokinase</fullName>
        <ecNumber evidence="7">2.7.6.2</ecNumber>
    </recommendedName>
</protein>
<comment type="similarity">
    <text evidence="2 7">Belongs to the thiamine pyrophosphokinase family.</text>
</comment>
<evidence type="ECO:0000256" key="6">
    <source>
        <dbReference type="ARBA" id="ARBA00022840"/>
    </source>
</evidence>
<organism evidence="9 10">
    <name type="scientific">Malassezia nana</name>
    <dbReference type="NCBI Taxonomy" id="180528"/>
    <lineage>
        <taxon>Eukaryota</taxon>
        <taxon>Fungi</taxon>
        <taxon>Dikarya</taxon>
        <taxon>Basidiomycota</taxon>
        <taxon>Ustilaginomycotina</taxon>
        <taxon>Malasseziomycetes</taxon>
        <taxon>Malasseziales</taxon>
        <taxon>Malasseziaceae</taxon>
        <taxon>Malassezia</taxon>
    </lineage>
</organism>
<dbReference type="CDD" id="cd07995">
    <property type="entry name" value="TPK"/>
    <property type="match status" value="1"/>
</dbReference>
<dbReference type="GO" id="GO:0030975">
    <property type="term" value="F:thiamine binding"/>
    <property type="evidence" value="ECO:0007669"/>
    <property type="project" value="UniProtKB-UniRule"/>
</dbReference>
<accession>A0AAF0ELL3</accession>
<evidence type="ECO:0000256" key="7">
    <source>
        <dbReference type="PIRNR" id="PIRNR031057"/>
    </source>
</evidence>
<comment type="catalytic activity">
    <reaction evidence="7">
        <text>thiamine + ATP = thiamine diphosphate + AMP + H(+)</text>
        <dbReference type="Rhea" id="RHEA:11576"/>
        <dbReference type="ChEBI" id="CHEBI:15378"/>
        <dbReference type="ChEBI" id="CHEBI:18385"/>
        <dbReference type="ChEBI" id="CHEBI:30616"/>
        <dbReference type="ChEBI" id="CHEBI:58937"/>
        <dbReference type="ChEBI" id="CHEBI:456215"/>
    </reaction>
</comment>
<dbReference type="InterPro" id="IPR007371">
    <property type="entry name" value="TPK_catalytic"/>
</dbReference>
<evidence type="ECO:0000313" key="10">
    <source>
        <dbReference type="Proteomes" id="UP001213623"/>
    </source>
</evidence>
<keyword evidence="6 7" id="KW-0067">ATP-binding</keyword>
<keyword evidence="5 7" id="KW-0418">Kinase</keyword>
<dbReference type="GO" id="GO:0016787">
    <property type="term" value="F:hydrolase activity"/>
    <property type="evidence" value="ECO:0007669"/>
    <property type="project" value="UniProtKB-KW"/>
</dbReference>
<dbReference type="PANTHER" id="PTHR13622">
    <property type="entry name" value="THIAMIN PYROPHOSPHOKINASE"/>
    <property type="match status" value="1"/>
</dbReference>
<evidence type="ECO:0000256" key="5">
    <source>
        <dbReference type="ARBA" id="ARBA00022777"/>
    </source>
</evidence>
<feature type="domain" description="Thiamin pyrophosphokinase thiamin-binding" evidence="8">
    <location>
        <begin position="200"/>
        <end position="278"/>
    </location>
</feature>
<dbReference type="FunFam" id="2.60.120.320:FF:000001">
    <property type="entry name" value="Thiamine pyrophosphokinase"/>
    <property type="match status" value="1"/>
</dbReference>
<dbReference type="InterPro" id="IPR016966">
    <property type="entry name" value="Thiamin_pyrophosphokinase_euk"/>
</dbReference>
<keyword evidence="9" id="KW-0378">Hydrolase</keyword>
<evidence type="ECO:0000259" key="8">
    <source>
        <dbReference type="SMART" id="SM00983"/>
    </source>
</evidence>
<dbReference type="GO" id="GO:0004788">
    <property type="term" value="F:thiamine diphosphokinase activity"/>
    <property type="evidence" value="ECO:0007669"/>
    <property type="project" value="UniProtKB-UniRule"/>
</dbReference>
<comment type="pathway">
    <text evidence="1 7">Cofactor biosynthesis; thiamine diphosphate biosynthesis; thiamine diphosphate from thiamine: step 1/1.</text>
</comment>
<reference evidence="9" key="1">
    <citation type="submission" date="2023-03" db="EMBL/GenBank/DDBJ databases">
        <title>Mating type loci evolution in Malassezia.</title>
        <authorList>
            <person name="Coelho M.A."/>
        </authorList>
    </citation>
    <scope>NUCLEOTIDE SEQUENCE</scope>
    <source>
        <strain evidence="9">CBS 9557</strain>
    </source>
</reference>
<dbReference type="PIRSF" id="PIRSF031057">
    <property type="entry name" value="Thiamin_pyrophosphokinase"/>
    <property type="match status" value="1"/>
</dbReference>
<dbReference type="EMBL" id="CP119898">
    <property type="protein sequence ID" value="WFD28677.1"/>
    <property type="molecule type" value="Genomic_DNA"/>
</dbReference>
<dbReference type="InterPro" id="IPR007373">
    <property type="entry name" value="Thiamin_PyroPKinase_B1-bd"/>
</dbReference>
<dbReference type="AlphaFoldDB" id="A0AAF0ELL3"/>
<evidence type="ECO:0000313" key="9">
    <source>
        <dbReference type="EMBL" id="WFD28677.1"/>
    </source>
</evidence>
<dbReference type="GO" id="GO:0005524">
    <property type="term" value="F:ATP binding"/>
    <property type="evidence" value="ECO:0007669"/>
    <property type="project" value="UniProtKB-UniRule"/>
</dbReference>
<evidence type="ECO:0000256" key="2">
    <source>
        <dbReference type="ARBA" id="ARBA00006785"/>
    </source>
</evidence>
<evidence type="ECO:0000256" key="4">
    <source>
        <dbReference type="ARBA" id="ARBA00022741"/>
    </source>
</evidence>
<dbReference type="InterPro" id="IPR036371">
    <property type="entry name" value="TPK_B1-bd_sf"/>
</dbReference>
<dbReference type="InterPro" id="IPR036759">
    <property type="entry name" value="TPK_catalytic_sf"/>
</dbReference>
<dbReference type="Proteomes" id="UP001213623">
    <property type="component" value="Chromosome 7"/>
</dbReference>
<name>A0AAF0ELL3_9BASI</name>
<dbReference type="Pfam" id="PF04265">
    <property type="entry name" value="TPK_B1_binding"/>
    <property type="match status" value="1"/>
</dbReference>
<proteinExistence type="inferred from homology"/>
<sequence length="291" mass="32169">MSEIRTWDLSAVLDPKSSQRIPYALVLLNTPISGQHALAFYQVWQLAEIRLVADGAANMLLDFMQSHGHKSFKMPTRICGDMDSITDHTRSFFEAQHVPIQRLSSQYSTDLQKCIQQLEAEEDSAHIQYDLLIFGGLTGRLDQTLHTLHVLWQLAPGAPVDDIISTGKNVAEEHKDGRLRKRPHAMVLSDTCATCMLGSGQHVLQHNRTILGKSCGILPLGASSAHIRTEGLEWNLSMYTELTPASQKSSLGGFFSTSNHLAPDNEAGIVSIETDAPVYWTVELKPDAEPL</sequence>
<dbReference type="GO" id="GO:0006772">
    <property type="term" value="P:thiamine metabolic process"/>
    <property type="evidence" value="ECO:0007669"/>
    <property type="project" value="InterPro"/>
</dbReference>
<dbReference type="Gene3D" id="2.60.120.320">
    <property type="entry name" value="Thiamin pyrophosphokinase, thiamin-binding domain"/>
    <property type="match status" value="1"/>
</dbReference>
<evidence type="ECO:0000256" key="1">
    <source>
        <dbReference type="ARBA" id="ARBA00005078"/>
    </source>
</evidence>
<dbReference type="Pfam" id="PF04263">
    <property type="entry name" value="TPK_catalytic"/>
    <property type="match status" value="1"/>
</dbReference>
<keyword evidence="10" id="KW-1185">Reference proteome</keyword>
<dbReference type="PANTHER" id="PTHR13622:SF8">
    <property type="entry name" value="THIAMIN PYROPHOSPHOKINASE 1"/>
    <property type="match status" value="1"/>
</dbReference>
<dbReference type="SUPFAM" id="SSF63999">
    <property type="entry name" value="Thiamin pyrophosphokinase, catalytic domain"/>
    <property type="match status" value="1"/>
</dbReference>